<evidence type="ECO:0000313" key="2">
    <source>
        <dbReference type="EMBL" id="MEB3041938.1"/>
    </source>
</evidence>
<dbReference type="PANTHER" id="PTHR36180">
    <property type="entry name" value="DNA-BINDING PROTEIN-RELATED-RELATED"/>
    <property type="match status" value="1"/>
</dbReference>
<sequence length="209" mass="24671">MNELVKITEQKGVQLVDARELHRKLQTGRDFSNWIKGRIREYGFIENEDYFTENQRSPDLASQVPAHGGFRHRKDYFITTNMAKELAMIERNEQGRKIRRYFIEMEKIALQTIIKMPKSLNVYGMEALPYVEWLLLHNYSVTSGQYHARIRKHPQHFYKASTGKWYINKAFAEQLLTIRQGVQALKEVKGLPQVHQMTIFEVIAEVEQE</sequence>
<comment type="caution">
    <text evidence="2">The sequence shown here is derived from an EMBL/GenBank/DDBJ whole genome shotgun (WGS) entry which is preliminary data.</text>
</comment>
<protein>
    <submittedName>
        <fullName evidence="2">AntA/AntB antirepressor family protein</fullName>
    </submittedName>
</protein>
<evidence type="ECO:0000313" key="3">
    <source>
        <dbReference type="Proteomes" id="UP001324270"/>
    </source>
</evidence>
<evidence type="ECO:0000259" key="1">
    <source>
        <dbReference type="Pfam" id="PF08346"/>
    </source>
</evidence>
<dbReference type="Proteomes" id="UP001324270">
    <property type="component" value="Unassembled WGS sequence"/>
</dbReference>
<name>A0ABU5YDA9_9FLAO</name>
<reference evidence="2 3" key="1">
    <citation type="submission" date="2023-12" db="EMBL/GenBank/DDBJ databases">
        <title>Genomic sequences of Capnocytophaga and Parvimonas strains.</title>
        <authorList>
            <person name="Watt R.M."/>
            <person name="Wang M."/>
            <person name="Yang T."/>
            <person name="Tong W.M."/>
        </authorList>
    </citation>
    <scope>NUCLEOTIDE SEQUENCE [LARGE SCALE GENOMIC DNA]</scope>
    <source>
        <strain evidence="2 3">CCUG 13156</strain>
    </source>
</reference>
<dbReference type="EMBL" id="JAYKBV010000043">
    <property type="protein sequence ID" value="MEB3041938.1"/>
    <property type="molecule type" value="Genomic_DNA"/>
</dbReference>
<accession>A0ABU5YDA9</accession>
<dbReference type="RefSeq" id="WP_323980394.1">
    <property type="nucleotide sequence ID" value="NZ_JAYKBV010000043.1"/>
</dbReference>
<feature type="domain" description="AntA/AntB antirepressor" evidence="1">
    <location>
        <begin position="16"/>
        <end position="92"/>
    </location>
</feature>
<dbReference type="Pfam" id="PF08346">
    <property type="entry name" value="AntA"/>
    <property type="match status" value="1"/>
</dbReference>
<organism evidence="2 3">
    <name type="scientific">Capnocytophaga gingivalis</name>
    <dbReference type="NCBI Taxonomy" id="1017"/>
    <lineage>
        <taxon>Bacteria</taxon>
        <taxon>Pseudomonadati</taxon>
        <taxon>Bacteroidota</taxon>
        <taxon>Flavobacteriia</taxon>
        <taxon>Flavobacteriales</taxon>
        <taxon>Flavobacteriaceae</taxon>
        <taxon>Capnocytophaga</taxon>
    </lineage>
</organism>
<dbReference type="InterPro" id="IPR013557">
    <property type="entry name" value="AntA/B_antirep"/>
</dbReference>
<keyword evidence="3" id="KW-1185">Reference proteome</keyword>
<proteinExistence type="predicted"/>
<gene>
    <name evidence="2" type="ORF">VJJ49_14760</name>
</gene>
<dbReference type="PANTHER" id="PTHR36180:SF1">
    <property type="entry name" value="ANTA_ANTB ANTIREPRESSOR DOMAIN-CONTAINING PROTEIN"/>
    <property type="match status" value="1"/>
</dbReference>